<sequence length="185" mass="19877">MLKVRLAATLLVAAFLSGCAAHETDRTTMAASADNSQLNPLGQANMEMKTLRPQAPSELTVTDVRIGRHEGFERVVFELDGGGAPGWFVDYADTPTQQGSGKTIDYSGETALNVNIDGVVYPFEAGKDDPRIGVVDAPTEGIVTQVVNGGTYEGRCQFVIGMTSRKPYSVQVLDNPTRLVVDIRD</sequence>
<accession>A0A8I1LCZ9</accession>
<comment type="caution">
    <text evidence="3">The sequence shown here is derived from an EMBL/GenBank/DDBJ whole genome shotgun (WGS) entry which is preliminary data.</text>
</comment>
<feature type="signal peptide" evidence="1">
    <location>
        <begin position="1"/>
        <end position="20"/>
    </location>
</feature>
<dbReference type="Pfam" id="PF24837">
    <property type="entry name" value="AMIN-like"/>
    <property type="match status" value="1"/>
</dbReference>
<evidence type="ECO:0000256" key="1">
    <source>
        <dbReference type="SAM" id="SignalP"/>
    </source>
</evidence>
<keyword evidence="4" id="KW-1185">Reference proteome</keyword>
<dbReference type="EMBL" id="JAEHFL010000008">
    <property type="protein sequence ID" value="MBK3428199.1"/>
    <property type="molecule type" value="Genomic_DNA"/>
</dbReference>
<dbReference type="Proteomes" id="UP000603369">
    <property type="component" value="Unassembled WGS sequence"/>
</dbReference>
<proteinExistence type="predicted"/>
<reference evidence="3 4" key="1">
    <citation type="submission" date="2020-12" db="EMBL/GenBank/DDBJ databases">
        <title>Draft genome sequence of the commensal strain Corynebacterium tuberculostearicum MFP09/CIP 102622 isolated from human skin.</title>
        <authorList>
            <person name="Boukerb A.M."/>
            <person name="Janvier X."/>
            <person name="Feuilloley M.G.J."/>
            <person name="Groboillot A."/>
        </authorList>
    </citation>
    <scope>NUCLEOTIDE SEQUENCE [LARGE SCALE GENOMIC DNA]</scope>
    <source>
        <strain evidence="3 4">CIP 102622</strain>
    </source>
</reference>
<keyword evidence="1" id="KW-0732">Signal</keyword>
<feature type="domain" description="AMIN-like" evidence="2">
    <location>
        <begin position="60"/>
        <end position="184"/>
    </location>
</feature>
<dbReference type="InterPro" id="IPR056303">
    <property type="entry name" value="AMIN-like"/>
</dbReference>
<protein>
    <recommendedName>
        <fullName evidence="2">AMIN-like domain-containing protein</fullName>
    </recommendedName>
</protein>
<dbReference type="RefSeq" id="WP_200435851.1">
    <property type="nucleotide sequence ID" value="NZ_JAEHFL010000008.1"/>
</dbReference>
<evidence type="ECO:0000313" key="4">
    <source>
        <dbReference type="Proteomes" id="UP000603369"/>
    </source>
</evidence>
<name>A0A8I1LCZ9_9CORY</name>
<dbReference type="PROSITE" id="PS51257">
    <property type="entry name" value="PROKAR_LIPOPROTEIN"/>
    <property type="match status" value="1"/>
</dbReference>
<dbReference type="AlphaFoldDB" id="A0A8I1LCZ9"/>
<evidence type="ECO:0000313" key="3">
    <source>
        <dbReference type="EMBL" id="MBK3428199.1"/>
    </source>
</evidence>
<feature type="chain" id="PRO_5038800369" description="AMIN-like domain-containing protein" evidence="1">
    <location>
        <begin position="21"/>
        <end position="185"/>
    </location>
</feature>
<gene>
    <name evidence="3" type="ORF">JDP02_06685</name>
</gene>
<organism evidence="3 4">
    <name type="scientific">Corynebacterium tuberculostearicum</name>
    <dbReference type="NCBI Taxonomy" id="38304"/>
    <lineage>
        <taxon>Bacteria</taxon>
        <taxon>Bacillati</taxon>
        <taxon>Actinomycetota</taxon>
        <taxon>Actinomycetes</taxon>
        <taxon>Mycobacteriales</taxon>
        <taxon>Corynebacteriaceae</taxon>
        <taxon>Corynebacterium</taxon>
    </lineage>
</organism>
<evidence type="ECO:0000259" key="2">
    <source>
        <dbReference type="Pfam" id="PF24837"/>
    </source>
</evidence>